<dbReference type="Proteomes" id="UP001221757">
    <property type="component" value="Unassembled WGS sequence"/>
</dbReference>
<reference evidence="1" key="1">
    <citation type="submission" date="2023-03" db="EMBL/GenBank/DDBJ databases">
        <title>Massive genome expansion in bonnet fungi (Mycena s.s.) driven by repeated elements and novel gene families across ecological guilds.</title>
        <authorList>
            <consortium name="Lawrence Berkeley National Laboratory"/>
            <person name="Harder C.B."/>
            <person name="Miyauchi S."/>
            <person name="Viragh M."/>
            <person name="Kuo A."/>
            <person name="Thoen E."/>
            <person name="Andreopoulos B."/>
            <person name="Lu D."/>
            <person name="Skrede I."/>
            <person name="Drula E."/>
            <person name="Henrissat B."/>
            <person name="Morin E."/>
            <person name="Kohler A."/>
            <person name="Barry K."/>
            <person name="LaButti K."/>
            <person name="Morin E."/>
            <person name="Salamov A."/>
            <person name="Lipzen A."/>
            <person name="Mereny Z."/>
            <person name="Hegedus B."/>
            <person name="Baldrian P."/>
            <person name="Stursova M."/>
            <person name="Weitz H."/>
            <person name="Taylor A."/>
            <person name="Grigoriev I.V."/>
            <person name="Nagy L.G."/>
            <person name="Martin F."/>
            <person name="Kauserud H."/>
        </authorList>
    </citation>
    <scope>NUCLEOTIDE SEQUENCE</scope>
    <source>
        <strain evidence="1">CBHHK067</strain>
    </source>
</reference>
<name>A0AAD7G091_MYCRO</name>
<dbReference type="AlphaFoldDB" id="A0AAD7G091"/>
<dbReference type="EMBL" id="JARKIE010000371">
    <property type="protein sequence ID" value="KAJ7648914.1"/>
    <property type="molecule type" value="Genomic_DNA"/>
</dbReference>
<keyword evidence="2" id="KW-1185">Reference proteome</keyword>
<evidence type="ECO:0000313" key="1">
    <source>
        <dbReference type="EMBL" id="KAJ7648914.1"/>
    </source>
</evidence>
<organism evidence="1 2">
    <name type="scientific">Mycena rosella</name>
    <name type="common">Pink bonnet</name>
    <name type="synonym">Agaricus rosellus</name>
    <dbReference type="NCBI Taxonomy" id="1033263"/>
    <lineage>
        <taxon>Eukaryota</taxon>
        <taxon>Fungi</taxon>
        <taxon>Dikarya</taxon>
        <taxon>Basidiomycota</taxon>
        <taxon>Agaricomycotina</taxon>
        <taxon>Agaricomycetes</taxon>
        <taxon>Agaricomycetidae</taxon>
        <taxon>Agaricales</taxon>
        <taxon>Marasmiineae</taxon>
        <taxon>Mycenaceae</taxon>
        <taxon>Mycena</taxon>
    </lineage>
</organism>
<sequence length="240" mass="24199">MGAVGRRQRGAHEAGGFQRAVEWEKGTARGMGSAGRSGRALVCVEVVGAANGGAGCAPVRVEAVGGVGMRRGGNDERGRSGRAPVRVQAVGPGERAQTWKQRAGALWTRPRFCGADRGSRACVEGKSKNGGALGTPRVRIEAMGDATGALWTRPRLCGGGGGGPTCPRFCGAGQGGRACTEGESKDGGALGAPRVCIEELGDATGAVGRAPVSVEPVSAVGRAPTPNPRMGVLWACPAFV</sequence>
<comment type="caution">
    <text evidence="1">The sequence shown here is derived from an EMBL/GenBank/DDBJ whole genome shotgun (WGS) entry which is preliminary data.</text>
</comment>
<proteinExistence type="predicted"/>
<gene>
    <name evidence="1" type="ORF">B0H17DRAFT_1147870</name>
</gene>
<protein>
    <submittedName>
        <fullName evidence="1">Uncharacterized protein</fullName>
    </submittedName>
</protein>
<evidence type="ECO:0000313" key="2">
    <source>
        <dbReference type="Proteomes" id="UP001221757"/>
    </source>
</evidence>
<accession>A0AAD7G091</accession>